<evidence type="ECO:0000313" key="1">
    <source>
        <dbReference type="EMBL" id="KAF7831587.1"/>
    </source>
</evidence>
<dbReference type="Proteomes" id="UP000634136">
    <property type="component" value="Unassembled WGS sequence"/>
</dbReference>
<dbReference type="EMBL" id="JAAIUW010000005">
    <property type="protein sequence ID" value="KAF7831587.1"/>
    <property type="molecule type" value="Genomic_DNA"/>
</dbReference>
<dbReference type="AlphaFoldDB" id="A0A834U042"/>
<sequence>MPTNEIMPKPLFAKNPISLKYSWAWETYGIRGSVDLTRHHPTKEFKHAKLRISEHSENQRPI</sequence>
<evidence type="ECO:0000313" key="2">
    <source>
        <dbReference type="Proteomes" id="UP000634136"/>
    </source>
</evidence>
<comment type="caution">
    <text evidence="1">The sequence shown here is derived from an EMBL/GenBank/DDBJ whole genome shotgun (WGS) entry which is preliminary data.</text>
</comment>
<accession>A0A834U042</accession>
<keyword evidence="2" id="KW-1185">Reference proteome</keyword>
<proteinExistence type="predicted"/>
<gene>
    <name evidence="1" type="ORF">G2W53_013920</name>
</gene>
<organism evidence="1 2">
    <name type="scientific">Senna tora</name>
    <dbReference type="NCBI Taxonomy" id="362788"/>
    <lineage>
        <taxon>Eukaryota</taxon>
        <taxon>Viridiplantae</taxon>
        <taxon>Streptophyta</taxon>
        <taxon>Embryophyta</taxon>
        <taxon>Tracheophyta</taxon>
        <taxon>Spermatophyta</taxon>
        <taxon>Magnoliopsida</taxon>
        <taxon>eudicotyledons</taxon>
        <taxon>Gunneridae</taxon>
        <taxon>Pentapetalae</taxon>
        <taxon>rosids</taxon>
        <taxon>fabids</taxon>
        <taxon>Fabales</taxon>
        <taxon>Fabaceae</taxon>
        <taxon>Caesalpinioideae</taxon>
        <taxon>Cassia clade</taxon>
        <taxon>Senna</taxon>
    </lineage>
</organism>
<protein>
    <submittedName>
        <fullName evidence="1">Uncharacterized protein</fullName>
    </submittedName>
</protein>
<reference evidence="1" key="1">
    <citation type="submission" date="2020-09" db="EMBL/GenBank/DDBJ databases">
        <title>Genome-Enabled Discovery of Anthraquinone Biosynthesis in Senna tora.</title>
        <authorList>
            <person name="Kang S.-H."/>
            <person name="Pandey R.P."/>
            <person name="Lee C.-M."/>
            <person name="Sim J.-S."/>
            <person name="Jeong J.-T."/>
            <person name="Choi B.-S."/>
            <person name="Jung M."/>
            <person name="Ginzburg D."/>
            <person name="Zhao K."/>
            <person name="Won S.Y."/>
            <person name="Oh T.-J."/>
            <person name="Yu Y."/>
            <person name="Kim N.-H."/>
            <person name="Lee O.R."/>
            <person name="Lee T.-H."/>
            <person name="Bashyal P."/>
            <person name="Kim T.-S."/>
            <person name="Lee W.-H."/>
            <person name="Kawkins C."/>
            <person name="Kim C.-K."/>
            <person name="Kim J.S."/>
            <person name="Ahn B.O."/>
            <person name="Rhee S.Y."/>
            <person name="Sohng J.K."/>
        </authorList>
    </citation>
    <scope>NUCLEOTIDE SEQUENCE</scope>
    <source>
        <tissue evidence="1">Leaf</tissue>
    </source>
</reference>
<name>A0A834U042_9FABA</name>